<proteinExistence type="predicted"/>
<evidence type="ECO:0000313" key="2">
    <source>
        <dbReference type="Proteomes" id="UP000199397"/>
    </source>
</evidence>
<name>A0A1H4G1E9_9GAMM</name>
<accession>A0A1H4G1E9</accession>
<reference evidence="1 2" key="1">
    <citation type="submission" date="2016-10" db="EMBL/GenBank/DDBJ databases">
        <authorList>
            <person name="de Groot N.N."/>
        </authorList>
    </citation>
    <scope>NUCLEOTIDE SEQUENCE [LARGE SCALE GENOMIC DNA]</scope>
    <source>
        <strain evidence="1 2">DSM 21228</strain>
    </source>
</reference>
<dbReference type="AlphaFoldDB" id="A0A1H4G1E9"/>
<gene>
    <name evidence="1" type="ORF">SAMN05660964_03223</name>
</gene>
<dbReference type="STRING" id="525918.SAMN05660964_03223"/>
<protein>
    <recommendedName>
        <fullName evidence="3">YD repeat-containing protein</fullName>
    </recommendedName>
</protein>
<keyword evidence="2" id="KW-1185">Reference proteome</keyword>
<sequence>MAISKAVQRGTLIYIYDQNGEAVTSISAPSRLPTDGLKAYNAQSISVQKGALLYNYDKQGRQTGITPMGQQH</sequence>
<dbReference type="Proteomes" id="UP000199397">
    <property type="component" value="Unassembled WGS sequence"/>
</dbReference>
<dbReference type="EMBL" id="FNQP01000026">
    <property type="protein sequence ID" value="SEB03161.1"/>
    <property type="molecule type" value="Genomic_DNA"/>
</dbReference>
<evidence type="ECO:0008006" key="3">
    <source>
        <dbReference type="Google" id="ProtNLM"/>
    </source>
</evidence>
<organism evidence="1 2">
    <name type="scientific">Thiothrix caldifontis</name>
    <dbReference type="NCBI Taxonomy" id="525918"/>
    <lineage>
        <taxon>Bacteria</taxon>
        <taxon>Pseudomonadati</taxon>
        <taxon>Pseudomonadota</taxon>
        <taxon>Gammaproteobacteria</taxon>
        <taxon>Thiotrichales</taxon>
        <taxon>Thiotrichaceae</taxon>
        <taxon>Thiothrix</taxon>
    </lineage>
</organism>
<dbReference type="OrthoDB" id="7065136at2"/>
<evidence type="ECO:0000313" key="1">
    <source>
        <dbReference type="EMBL" id="SEB03161.1"/>
    </source>
</evidence>
<dbReference type="RefSeq" id="WP_093070264.1">
    <property type="nucleotide sequence ID" value="NZ_FNQP01000026.1"/>
</dbReference>